<accession>A0A0B7LXW1</accession>
<dbReference type="EMBL" id="CKTV01000004">
    <property type="protein sequence ID" value="CJA30384.1"/>
    <property type="molecule type" value="Genomic_DNA"/>
</dbReference>
<dbReference type="RefSeq" id="WP_001209207.1">
    <property type="nucleotide sequence ID" value="NZ_AP018391.1"/>
</dbReference>
<reference evidence="1 3" key="1">
    <citation type="submission" date="2015-03" db="EMBL/GenBank/DDBJ databases">
        <authorList>
            <consortium name="Pathogen Informatics"/>
            <person name="Murphy D."/>
        </authorList>
    </citation>
    <scope>NUCLEOTIDE SEQUENCE [LARGE SCALE GENOMIC DNA]</scope>
    <source>
        <strain evidence="1 3">SMRU1873</strain>
    </source>
</reference>
<evidence type="ECO:0000313" key="3">
    <source>
        <dbReference type="Proteomes" id="UP000043005"/>
    </source>
</evidence>
<reference evidence="2 4" key="2">
    <citation type="submission" date="2017-07" db="EMBL/GenBank/DDBJ databases">
        <title>Invasive disease caused simultaneously by more than one serotype of Streptococcus pneumoniae, South Africa.</title>
        <authorList>
            <person name="Ndlangisa K."/>
            <person name="Du Plessis M."/>
            <person name="Von Gottberg A."/>
        </authorList>
    </citation>
    <scope>NUCLEOTIDE SEQUENCE [LARGE SCALE GENOMIC DNA]</scope>
    <source>
        <strain evidence="2 4">8227-15B</strain>
    </source>
</reference>
<dbReference type="EMBL" id="NNBW01000029">
    <property type="protein sequence ID" value="OYL30893.1"/>
    <property type="molecule type" value="Genomic_DNA"/>
</dbReference>
<proteinExistence type="predicted"/>
<evidence type="ECO:0000313" key="4">
    <source>
        <dbReference type="Proteomes" id="UP000214939"/>
    </source>
</evidence>
<evidence type="ECO:0000313" key="2">
    <source>
        <dbReference type="EMBL" id="OYL30893.1"/>
    </source>
</evidence>
<dbReference type="Proteomes" id="UP000043005">
    <property type="component" value="Unassembled WGS sequence"/>
</dbReference>
<dbReference type="AlphaFoldDB" id="A0A0B7LXW1"/>
<gene>
    <name evidence="2" type="ORF">A5N45_02935</name>
    <name evidence="1" type="ORF">ERS021383_00310</name>
</gene>
<dbReference type="OrthoDB" id="2289258at2"/>
<organism evidence="2 4">
    <name type="scientific">Streptococcus pneumoniae</name>
    <dbReference type="NCBI Taxonomy" id="1313"/>
    <lineage>
        <taxon>Bacteria</taxon>
        <taxon>Bacillati</taxon>
        <taxon>Bacillota</taxon>
        <taxon>Bacilli</taxon>
        <taxon>Lactobacillales</taxon>
        <taxon>Streptococcaceae</taxon>
        <taxon>Streptococcus</taxon>
    </lineage>
</organism>
<comment type="caution">
    <text evidence="2">The sequence shown here is derived from an EMBL/GenBank/DDBJ whole genome shotgun (WGS) entry which is preliminary data.</text>
</comment>
<dbReference type="Proteomes" id="UP000214939">
    <property type="component" value="Unassembled WGS sequence"/>
</dbReference>
<evidence type="ECO:0000313" key="1">
    <source>
        <dbReference type="EMBL" id="CJA30384.1"/>
    </source>
</evidence>
<protein>
    <submittedName>
        <fullName evidence="2">Uncharacterized protein</fullName>
    </submittedName>
</protein>
<sequence length="86" mass="9565">MRERSATGAQGLSKSIKKHLNDLTRLTASLLGDEKLSAITSSSAVKADMHRFVIELELVKSTILQNDDISLDQNEIFEILKNFFDG</sequence>
<name>A0A0B7LXW1_STREE</name>